<gene>
    <name evidence="7" type="ORF">HMPREF1120_05499</name>
</gene>
<comment type="similarity">
    <text evidence="2">Belongs to the prokaryotic/mitochondrial release factor family.</text>
</comment>
<sequence length="314" mass="35092">MAGHSWHRSITTQIQRLDMMLMRSQCRRSRTISTSSLTRTSRSSSNPRSIASASATTTRGIYSSVHSHRPLWSALWWIRTTDQKSWLQNSSLFQCYSTNATMMTATAPTTATESESTSASTNLNHEKPPLSENDSKSTSNSDDVVAAADNSIPSNTTNDKSKHKSTTKEKRKAKQLPPRPTLPDSEIHHVYLKGTGPGGQKINKTNSAAQLTHLPTGIVVKCQATRSRAQNHEIAKRLLAEKVELLQKGDESRAKKVEERKSKRKKSADKKKRRKYRRLEEEEQSQGEYDGGNHGHEDYDGKREDYDGDGGPGR</sequence>
<accession>H6BY29</accession>
<dbReference type="Proteomes" id="UP000007304">
    <property type="component" value="Unassembled WGS sequence"/>
</dbReference>
<dbReference type="GeneID" id="20310138"/>
<feature type="compositionally biased region" description="Low complexity" evidence="5">
    <location>
        <begin position="107"/>
        <end position="122"/>
    </location>
</feature>
<comment type="subcellular location">
    <subcellularLocation>
        <location evidence="1">Mitochondrion</location>
    </subcellularLocation>
</comment>
<dbReference type="InterPro" id="IPR045853">
    <property type="entry name" value="Pep_chain_release_fac_I_sf"/>
</dbReference>
<protein>
    <submittedName>
        <fullName evidence="7">Peptide chain release factor RF-2</fullName>
    </submittedName>
</protein>
<feature type="compositionally biased region" description="Basic residues" evidence="5">
    <location>
        <begin position="161"/>
        <end position="174"/>
    </location>
</feature>
<evidence type="ECO:0000256" key="5">
    <source>
        <dbReference type="SAM" id="MobiDB-lite"/>
    </source>
</evidence>
<organism evidence="7 8">
    <name type="scientific">Exophiala dermatitidis (strain ATCC 34100 / CBS 525.76 / NIH/UT8656)</name>
    <name type="common">Black yeast</name>
    <name type="synonym">Wangiella dermatitidis</name>
    <dbReference type="NCBI Taxonomy" id="858893"/>
    <lineage>
        <taxon>Eukaryota</taxon>
        <taxon>Fungi</taxon>
        <taxon>Dikarya</taxon>
        <taxon>Ascomycota</taxon>
        <taxon>Pezizomycotina</taxon>
        <taxon>Eurotiomycetes</taxon>
        <taxon>Chaetothyriomycetidae</taxon>
        <taxon>Chaetothyriales</taxon>
        <taxon>Herpotrichiellaceae</taxon>
        <taxon>Exophiala</taxon>
    </lineage>
</organism>
<keyword evidence="4" id="KW-0496">Mitochondrion</keyword>
<feature type="compositionally biased region" description="Basic and acidic residues" evidence="5">
    <location>
        <begin position="124"/>
        <end position="135"/>
    </location>
</feature>
<dbReference type="GO" id="GO:0003747">
    <property type="term" value="F:translation release factor activity"/>
    <property type="evidence" value="ECO:0007669"/>
    <property type="project" value="InterPro"/>
</dbReference>
<dbReference type="PANTHER" id="PTHR46203:SF1">
    <property type="entry name" value="MITOCHONDRIAL TRANSLATION RELEASE FACTOR IN RESCUE"/>
    <property type="match status" value="1"/>
</dbReference>
<dbReference type="GO" id="GO:0032543">
    <property type="term" value="P:mitochondrial translation"/>
    <property type="evidence" value="ECO:0007669"/>
    <property type="project" value="UniProtKB-ARBA"/>
</dbReference>
<dbReference type="AlphaFoldDB" id="H6BY29"/>
<keyword evidence="3" id="KW-0809">Transit peptide</keyword>
<feature type="region of interest" description="Disordered" evidence="5">
    <location>
        <begin position="28"/>
        <end position="57"/>
    </location>
</feature>
<dbReference type="InterPro" id="IPR000352">
    <property type="entry name" value="Pep_chain_release_fac_I"/>
</dbReference>
<dbReference type="GO" id="GO:0005739">
    <property type="term" value="C:mitochondrion"/>
    <property type="evidence" value="ECO:0007669"/>
    <property type="project" value="UniProtKB-SubCell"/>
</dbReference>
<feature type="compositionally biased region" description="Basic and acidic residues" evidence="5">
    <location>
        <begin position="291"/>
        <end position="305"/>
    </location>
</feature>
<evidence type="ECO:0000256" key="4">
    <source>
        <dbReference type="ARBA" id="ARBA00023128"/>
    </source>
</evidence>
<feature type="compositionally biased region" description="Basic residues" evidence="5">
    <location>
        <begin position="262"/>
        <end position="277"/>
    </location>
</feature>
<dbReference type="PANTHER" id="PTHR46203">
    <property type="entry name" value="PROBABLE PEPTIDE CHAIN RELEASE FACTOR C12ORF65"/>
    <property type="match status" value="1"/>
</dbReference>
<evidence type="ECO:0000256" key="3">
    <source>
        <dbReference type="ARBA" id="ARBA00022946"/>
    </source>
</evidence>
<feature type="compositionally biased region" description="Low complexity" evidence="5">
    <location>
        <begin position="31"/>
        <end position="54"/>
    </location>
</feature>
<proteinExistence type="inferred from homology"/>
<keyword evidence="8" id="KW-1185">Reference proteome</keyword>
<dbReference type="OMA" id="ALWWIRT"/>
<dbReference type="SUPFAM" id="SSF75620">
    <property type="entry name" value="Release factor"/>
    <property type="match status" value="1"/>
</dbReference>
<evidence type="ECO:0000256" key="1">
    <source>
        <dbReference type="ARBA" id="ARBA00004173"/>
    </source>
</evidence>
<name>H6BY29_EXODN</name>
<reference evidence="7" key="1">
    <citation type="submission" date="2011-07" db="EMBL/GenBank/DDBJ databases">
        <title>The Genome Sequence of Exophiala (Wangiella) dermatitidis NIH/UT8656.</title>
        <authorList>
            <consortium name="The Broad Institute Genome Sequencing Platform"/>
            <person name="Cuomo C."/>
            <person name="Wang Z."/>
            <person name="Hunicke-Smith S."/>
            <person name="Szanislo P.J."/>
            <person name="Earl A."/>
            <person name="Young S.K."/>
            <person name="Zeng Q."/>
            <person name="Gargeya S."/>
            <person name="Fitzgerald M."/>
            <person name="Haas B."/>
            <person name="Abouelleil A."/>
            <person name="Alvarado L."/>
            <person name="Arachchi H.M."/>
            <person name="Berlin A."/>
            <person name="Brown A."/>
            <person name="Chapman S.B."/>
            <person name="Chen Z."/>
            <person name="Dunbar C."/>
            <person name="Freedman E."/>
            <person name="Gearin G."/>
            <person name="Gellesch M."/>
            <person name="Goldberg J."/>
            <person name="Griggs A."/>
            <person name="Gujja S."/>
            <person name="Heiman D."/>
            <person name="Howarth C."/>
            <person name="Larson L."/>
            <person name="Lui A."/>
            <person name="MacDonald P.J.P."/>
            <person name="Montmayeur A."/>
            <person name="Murphy C."/>
            <person name="Neiman D."/>
            <person name="Pearson M."/>
            <person name="Priest M."/>
            <person name="Roberts A."/>
            <person name="Saif S."/>
            <person name="Shea T."/>
            <person name="Shenoy N."/>
            <person name="Sisk P."/>
            <person name="Stolte C."/>
            <person name="Sykes S."/>
            <person name="Wortman J."/>
            <person name="Nusbaum C."/>
            <person name="Birren B."/>
        </authorList>
    </citation>
    <scope>NUCLEOTIDE SEQUENCE</scope>
    <source>
        <strain evidence="7">NIH/UT8656</strain>
    </source>
</reference>
<dbReference type="RefSeq" id="XP_009157926.1">
    <property type="nucleotide sequence ID" value="XM_009159678.1"/>
</dbReference>
<evidence type="ECO:0000256" key="2">
    <source>
        <dbReference type="ARBA" id="ARBA00010835"/>
    </source>
</evidence>
<feature type="compositionally biased region" description="Basic and acidic residues" evidence="5">
    <location>
        <begin position="250"/>
        <end position="261"/>
    </location>
</feature>
<evidence type="ECO:0000313" key="7">
    <source>
        <dbReference type="EMBL" id="EHY57465.1"/>
    </source>
</evidence>
<dbReference type="InParanoid" id="H6BY29"/>
<dbReference type="FunFam" id="3.30.160.20:FF:000065">
    <property type="entry name" value="Peptidyl-tRNA hydrolase domain protein"/>
    <property type="match status" value="1"/>
</dbReference>
<dbReference type="eggNOG" id="KOG2726">
    <property type="taxonomic scope" value="Eukaryota"/>
</dbReference>
<feature type="region of interest" description="Disordered" evidence="5">
    <location>
        <begin position="107"/>
        <end position="186"/>
    </location>
</feature>
<dbReference type="OrthoDB" id="277888at2759"/>
<dbReference type="VEuPathDB" id="FungiDB:HMPREF1120_05499"/>
<feature type="domain" description="Prokaryotic-type class I peptide chain release factors" evidence="6">
    <location>
        <begin position="182"/>
        <end position="278"/>
    </location>
</feature>
<dbReference type="EMBL" id="JH226133">
    <property type="protein sequence ID" value="EHY57465.1"/>
    <property type="molecule type" value="Genomic_DNA"/>
</dbReference>
<evidence type="ECO:0000259" key="6">
    <source>
        <dbReference type="Pfam" id="PF00472"/>
    </source>
</evidence>
<dbReference type="InterPro" id="IPR052405">
    <property type="entry name" value="Mito_Transl_Release_Factor"/>
</dbReference>
<dbReference type="Gene3D" id="3.30.160.20">
    <property type="match status" value="1"/>
</dbReference>
<evidence type="ECO:0000313" key="8">
    <source>
        <dbReference type="Proteomes" id="UP000007304"/>
    </source>
</evidence>
<dbReference type="HOGENOM" id="CLU_885757_0_0_1"/>
<dbReference type="Pfam" id="PF00472">
    <property type="entry name" value="RF-1"/>
    <property type="match status" value="1"/>
</dbReference>
<feature type="region of interest" description="Disordered" evidence="5">
    <location>
        <begin position="250"/>
        <end position="314"/>
    </location>
</feature>